<feature type="signal peptide" evidence="3">
    <location>
        <begin position="1"/>
        <end position="24"/>
    </location>
</feature>
<evidence type="ECO:0000313" key="4">
    <source>
        <dbReference type="EMBL" id="MCG4767191.1"/>
    </source>
</evidence>
<comment type="caution">
    <text evidence="4">The sequence shown here is derived from an EMBL/GenBank/DDBJ whole genome shotgun (WGS) entry which is preliminary data.</text>
</comment>
<keyword evidence="2" id="KW-0472">Membrane</keyword>
<dbReference type="RefSeq" id="WP_173859834.1">
    <property type="nucleotide sequence ID" value="NZ_JAAIUA010000034.1"/>
</dbReference>
<feature type="chain" id="PRO_5042113557" evidence="3">
    <location>
        <begin position="25"/>
        <end position="466"/>
    </location>
</feature>
<gene>
    <name evidence="4" type="ORF">L0N21_17020</name>
</gene>
<feature type="region of interest" description="Disordered" evidence="1">
    <location>
        <begin position="100"/>
        <end position="165"/>
    </location>
</feature>
<name>A0AAE3F5J5_9FIRM</name>
<keyword evidence="2" id="KW-1133">Transmembrane helix</keyword>
<evidence type="ECO:0000256" key="3">
    <source>
        <dbReference type="SAM" id="SignalP"/>
    </source>
</evidence>
<sequence length="466" mass="51131">MKRKIAIAAGILVTAVSTISGSYAYYQDSVTVTNHISTGDVNIGIQEYEKDGDTEKVYAGPKEGIVLPSQTISKIPRITNYAETCYIRVKTTYSGEAADSVSNIDTGTENSEMVSNIDTKRQDENPETTETPNATEETTPAQVEPEEPETTPEPTETPSDDQNGETSVEYVLSDEELDGISDAWVKQGEYYYYTKPLKNGESADFFQNVTIPAAWTSKAQDRVLGLTVTAEAVQAANFTPDFNSEVPWGDTEIEQCVHEKDNSITEVTKQYTAMSVTYEGAARNLVAAPEDFFKNLQTAMPGDTISDSFQLSNTTATSAEFFFHTETPGNLTDEELDLLKQFKLTITQNGKTLYDGDLQAASLNQEISLGTLETGKNSRVQFTLQLPAELKNAYAKRESMVNWIFRVQGAEEPGKNEPSPAISQTTAPKTGLADPYVFVPLGIAAVTALGTVKLSRKEKKERRKKL</sequence>
<reference evidence="4" key="1">
    <citation type="submission" date="2022-01" db="EMBL/GenBank/DDBJ databases">
        <title>Collection of gut derived symbiotic bacterial strains cultured from healthy donors.</title>
        <authorList>
            <person name="Lin H."/>
            <person name="Kohout C."/>
            <person name="Waligurski E."/>
            <person name="Pamer E.G."/>
        </authorList>
    </citation>
    <scope>NUCLEOTIDE SEQUENCE</scope>
    <source>
        <strain evidence="4">DFI.5.49</strain>
    </source>
</reference>
<dbReference type="AlphaFoldDB" id="A0AAE3F5J5"/>
<keyword evidence="3" id="KW-0732">Signal</keyword>
<accession>A0AAE3F5J5</accession>
<dbReference type="Proteomes" id="UP001199915">
    <property type="component" value="Unassembled WGS sequence"/>
</dbReference>
<dbReference type="EMBL" id="JAKNFS010000034">
    <property type="protein sequence ID" value="MCG4767191.1"/>
    <property type="molecule type" value="Genomic_DNA"/>
</dbReference>
<feature type="compositionally biased region" description="Polar residues" evidence="1">
    <location>
        <begin position="100"/>
        <end position="117"/>
    </location>
</feature>
<keyword evidence="2" id="KW-0812">Transmembrane</keyword>
<evidence type="ECO:0000256" key="1">
    <source>
        <dbReference type="SAM" id="MobiDB-lite"/>
    </source>
</evidence>
<protein>
    <submittedName>
        <fullName evidence="4">Uncharacterized protein</fullName>
    </submittedName>
</protein>
<organism evidence="4 5">
    <name type="scientific">Fusicatenibacter saccharivorans</name>
    <dbReference type="NCBI Taxonomy" id="1150298"/>
    <lineage>
        <taxon>Bacteria</taxon>
        <taxon>Bacillati</taxon>
        <taxon>Bacillota</taxon>
        <taxon>Clostridia</taxon>
        <taxon>Lachnospirales</taxon>
        <taxon>Lachnospiraceae</taxon>
        <taxon>Fusicatenibacter</taxon>
    </lineage>
</organism>
<feature type="transmembrane region" description="Helical" evidence="2">
    <location>
        <begin position="436"/>
        <end position="455"/>
    </location>
</feature>
<evidence type="ECO:0000313" key="5">
    <source>
        <dbReference type="Proteomes" id="UP001199915"/>
    </source>
</evidence>
<evidence type="ECO:0000256" key="2">
    <source>
        <dbReference type="SAM" id="Phobius"/>
    </source>
</evidence>
<proteinExistence type="predicted"/>
<feature type="compositionally biased region" description="Low complexity" evidence="1">
    <location>
        <begin position="128"/>
        <end position="143"/>
    </location>
</feature>